<dbReference type="AlphaFoldDB" id="A0A0S8JY01"/>
<reference evidence="1 2" key="1">
    <citation type="journal article" date="2015" name="Microbiome">
        <title>Genomic resolution of linkages in carbon, nitrogen, and sulfur cycling among widespread estuary sediment bacteria.</title>
        <authorList>
            <person name="Baker B.J."/>
            <person name="Lazar C.S."/>
            <person name="Teske A.P."/>
            <person name="Dick G.J."/>
        </authorList>
    </citation>
    <scope>NUCLEOTIDE SEQUENCE [LARGE SCALE GENOMIC DNA]</scope>
    <source>
        <strain evidence="1">SM1_77</strain>
    </source>
</reference>
<gene>
    <name evidence="1" type="ORF">AMJ74_05170</name>
</gene>
<comment type="caution">
    <text evidence="1">The sequence shown here is derived from an EMBL/GenBank/DDBJ whole genome shotgun (WGS) entry which is preliminary data.</text>
</comment>
<organism evidence="1 2">
    <name type="scientific">candidate division WOR_3 bacterium SM1_77</name>
    <dbReference type="NCBI Taxonomy" id="1703778"/>
    <lineage>
        <taxon>Bacteria</taxon>
        <taxon>Bacteria division WOR-3</taxon>
    </lineage>
</organism>
<dbReference type="Proteomes" id="UP000050975">
    <property type="component" value="Unassembled WGS sequence"/>
</dbReference>
<evidence type="ECO:0008006" key="3">
    <source>
        <dbReference type="Google" id="ProtNLM"/>
    </source>
</evidence>
<evidence type="ECO:0000313" key="2">
    <source>
        <dbReference type="Proteomes" id="UP000050975"/>
    </source>
</evidence>
<evidence type="ECO:0000313" key="1">
    <source>
        <dbReference type="EMBL" id="KPL13485.1"/>
    </source>
</evidence>
<sequence>MHLEKPRRIAISACIFLAVLIPFSKPMSLELPLEFHGGGIFGKYLNSDTTRFNLDASIELYCITLRHGPVSTYIHYRDDLDMAEQTGGVSIDPRYVHYYVVGGLDYFFGNYVITGYFVHDCIHDIDYDVEGTPVFNRFRIRFGPQEFHFTKRPSTTRRFLWSVDLGFYPHWDYHGWDINSGADYQYDVIMKAMLNLYSTDSYGLDVKPSFTVAKGDTTFYHQHLIGLQGYYRKAARRIGLSLDYNLYNNDPLKSPDKLWLLSLYLEF</sequence>
<dbReference type="EMBL" id="LJVE01000101">
    <property type="protein sequence ID" value="KPL13485.1"/>
    <property type="molecule type" value="Genomic_DNA"/>
</dbReference>
<protein>
    <recommendedName>
        <fullName evidence="3">DUF481 domain-containing protein</fullName>
    </recommendedName>
</protein>
<name>A0A0S8JY01_UNCW3</name>
<accession>A0A0S8JY01</accession>
<proteinExistence type="predicted"/>